<comment type="caution">
    <text evidence="1">The sequence shown here is derived from an EMBL/GenBank/DDBJ whole genome shotgun (WGS) entry which is preliminary data.</text>
</comment>
<organism evidence="1 2">
    <name type="scientific">Paenibacillus arenilitoris</name>
    <dbReference type="NCBI Taxonomy" id="2772299"/>
    <lineage>
        <taxon>Bacteria</taxon>
        <taxon>Bacillati</taxon>
        <taxon>Bacillota</taxon>
        <taxon>Bacilli</taxon>
        <taxon>Bacillales</taxon>
        <taxon>Paenibacillaceae</taxon>
        <taxon>Paenibacillus</taxon>
    </lineage>
</organism>
<dbReference type="AlphaFoldDB" id="A0A927CL51"/>
<sequence length="162" mass="18705">MFSANKEQSSLKERSRLLYAQVDSLKESLYADLLERFRQDKTIGEQEAKWKLGIMVASISTALFSRALAGNKEYPVIYAYFKIKLSEHSSGGESAIEECIGLIADFMNRTDYDPIAFTDTIALWLYFHIRGKEQLMIDETTPYLLVAQFINNNFFNWFDEAK</sequence>
<dbReference type="EMBL" id="JACXIY010000018">
    <property type="protein sequence ID" value="MBD2870088.1"/>
    <property type="molecule type" value="Genomic_DNA"/>
</dbReference>
<proteinExistence type="predicted"/>
<protein>
    <submittedName>
        <fullName evidence="1">Uncharacterized protein</fullName>
    </submittedName>
</protein>
<name>A0A927CL51_9BACL</name>
<evidence type="ECO:0000313" key="2">
    <source>
        <dbReference type="Proteomes" id="UP000632125"/>
    </source>
</evidence>
<keyword evidence="2" id="KW-1185">Reference proteome</keyword>
<reference evidence="1" key="1">
    <citation type="submission" date="2020-09" db="EMBL/GenBank/DDBJ databases">
        <title>A novel bacterium of genus Paenibacillus, isolated from South China Sea.</title>
        <authorList>
            <person name="Huang H."/>
            <person name="Mo K."/>
            <person name="Hu Y."/>
        </authorList>
    </citation>
    <scope>NUCLEOTIDE SEQUENCE</scope>
    <source>
        <strain evidence="1">IB182493</strain>
    </source>
</reference>
<gene>
    <name evidence="1" type="ORF">IDH41_15980</name>
</gene>
<evidence type="ECO:0000313" key="1">
    <source>
        <dbReference type="EMBL" id="MBD2870088.1"/>
    </source>
</evidence>
<dbReference type="Proteomes" id="UP000632125">
    <property type="component" value="Unassembled WGS sequence"/>
</dbReference>
<accession>A0A927CL51</accession>
<dbReference type="RefSeq" id="WP_190862729.1">
    <property type="nucleotide sequence ID" value="NZ_JACXIY010000018.1"/>
</dbReference>